<dbReference type="OrthoDB" id="2149224at2759"/>
<dbReference type="GO" id="GO:0005543">
    <property type="term" value="F:phospholipid binding"/>
    <property type="evidence" value="ECO:0007669"/>
    <property type="project" value="InterPro"/>
</dbReference>
<dbReference type="SMART" id="SM00233">
    <property type="entry name" value="PH"/>
    <property type="match status" value="1"/>
</dbReference>
<dbReference type="SUPFAM" id="SSF50729">
    <property type="entry name" value="PH domain-like"/>
    <property type="match status" value="1"/>
</dbReference>
<proteinExistence type="predicted"/>
<feature type="compositionally biased region" description="Polar residues" evidence="2">
    <location>
        <begin position="2906"/>
        <end position="2917"/>
    </location>
</feature>
<dbReference type="GO" id="GO:0005934">
    <property type="term" value="C:cellular bud tip"/>
    <property type="evidence" value="ECO:0007669"/>
    <property type="project" value="TreeGrafter"/>
</dbReference>
<dbReference type="InterPro" id="IPR024774">
    <property type="entry name" value="PH_dom-Mcp5-type"/>
</dbReference>
<reference evidence="5" key="1">
    <citation type="submission" date="2016-03" db="EMBL/GenBank/DDBJ databases">
        <authorList>
            <person name="Devillers Hugo."/>
        </authorList>
    </citation>
    <scope>NUCLEOTIDE SEQUENCE [LARGE SCALE GENOMIC DNA]</scope>
</reference>
<feature type="domain" description="PH" evidence="3">
    <location>
        <begin position="2766"/>
        <end position="2878"/>
    </location>
</feature>
<evidence type="ECO:0000256" key="2">
    <source>
        <dbReference type="SAM" id="MobiDB-lite"/>
    </source>
</evidence>
<keyword evidence="1" id="KW-0175">Coiled coil</keyword>
<dbReference type="SUPFAM" id="SSF90257">
    <property type="entry name" value="Myosin rod fragments"/>
    <property type="match status" value="1"/>
</dbReference>
<dbReference type="GO" id="GO:0015631">
    <property type="term" value="F:tubulin binding"/>
    <property type="evidence" value="ECO:0007669"/>
    <property type="project" value="TreeGrafter"/>
</dbReference>
<evidence type="ECO:0000313" key="5">
    <source>
        <dbReference type="Proteomes" id="UP000191144"/>
    </source>
</evidence>
<keyword evidence="5" id="KW-1185">Reference proteome</keyword>
<feature type="compositionally biased region" description="Basic and acidic residues" evidence="2">
    <location>
        <begin position="246"/>
        <end position="259"/>
    </location>
</feature>
<dbReference type="InterPro" id="IPR053005">
    <property type="entry name" value="Nuclear_Pos-Cytoskel_Interact"/>
</dbReference>
<dbReference type="EMBL" id="LT598477">
    <property type="protein sequence ID" value="SCU96259.1"/>
    <property type="molecule type" value="Genomic_DNA"/>
</dbReference>
<protein>
    <submittedName>
        <fullName evidence="4">LAME_0F15566g1_1</fullName>
    </submittedName>
</protein>
<dbReference type="GO" id="GO:0005739">
    <property type="term" value="C:mitochondrion"/>
    <property type="evidence" value="ECO:0007669"/>
    <property type="project" value="TreeGrafter"/>
</dbReference>
<dbReference type="GO" id="GO:0005938">
    <property type="term" value="C:cell cortex"/>
    <property type="evidence" value="ECO:0007669"/>
    <property type="project" value="InterPro"/>
</dbReference>
<feature type="compositionally biased region" description="Polar residues" evidence="2">
    <location>
        <begin position="261"/>
        <end position="289"/>
    </location>
</feature>
<organism evidence="4 5">
    <name type="scientific">Lachancea meyersii CBS 8951</name>
    <dbReference type="NCBI Taxonomy" id="1266667"/>
    <lineage>
        <taxon>Eukaryota</taxon>
        <taxon>Fungi</taxon>
        <taxon>Dikarya</taxon>
        <taxon>Ascomycota</taxon>
        <taxon>Saccharomycotina</taxon>
        <taxon>Saccharomycetes</taxon>
        <taxon>Saccharomycetales</taxon>
        <taxon>Saccharomycetaceae</taxon>
        <taxon>Lachancea</taxon>
    </lineage>
</organism>
<name>A0A1G4JYS9_9SACH</name>
<dbReference type="Proteomes" id="UP000191144">
    <property type="component" value="Chromosome F"/>
</dbReference>
<dbReference type="CDD" id="cd13365">
    <property type="entry name" value="PH_PLC_plant-like"/>
    <property type="match status" value="1"/>
</dbReference>
<evidence type="ECO:0000256" key="1">
    <source>
        <dbReference type="SAM" id="Coils"/>
    </source>
</evidence>
<dbReference type="GO" id="GO:0000226">
    <property type="term" value="P:microtubule cytoskeleton organization"/>
    <property type="evidence" value="ECO:0007669"/>
    <property type="project" value="TreeGrafter"/>
</dbReference>
<dbReference type="PANTHER" id="PTHR28190">
    <property type="entry name" value="NUCLEAR MIGRATION PROTEIN NUM1"/>
    <property type="match status" value="1"/>
</dbReference>
<feature type="region of interest" description="Disordered" evidence="2">
    <location>
        <begin position="2906"/>
        <end position="2935"/>
    </location>
</feature>
<dbReference type="PANTHER" id="PTHR28190:SF1">
    <property type="entry name" value="NUCLEAR MIGRATION PROTEIN NUM1"/>
    <property type="match status" value="1"/>
</dbReference>
<accession>A0A1G4JYS9</accession>
<dbReference type="Gene3D" id="1.10.287.1490">
    <property type="match status" value="1"/>
</dbReference>
<feature type="region of interest" description="Disordered" evidence="2">
    <location>
        <begin position="239"/>
        <end position="289"/>
    </location>
</feature>
<feature type="coiled-coil region" evidence="1">
    <location>
        <begin position="94"/>
        <end position="237"/>
    </location>
</feature>
<feature type="compositionally biased region" description="Basic and acidic residues" evidence="2">
    <location>
        <begin position="2368"/>
        <end position="2382"/>
    </location>
</feature>
<feature type="compositionally biased region" description="Basic and acidic residues" evidence="2">
    <location>
        <begin position="23"/>
        <end position="38"/>
    </location>
</feature>
<feature type="compositionally biased region" description="Low complexity" evidence="2">
    <location>
        <begin position="2926"/>
        <end position="2935"/>
    </location>
</feature>
<dbReference type="GO" id="GO:0032065">
    <property type="term" value="P:maintenance of protein location in cell cortex"/>
    <property type="evidence" value="ECO:0007669"/>
    <property type="project" value="InterPro"/>
</dbReference>
<sequence>MPQLRGQGKKPAEFDLRSQLEDMQKRIDHETEEALSKRDSKKHAPFSNILSKRDKRTSMPVFAGSSTHNNVVNSSSSKDVNFMVGLSENLLLECRRLQADNEKKSLKLKSLQQEYGSMQIKFESLSAKLQGTQSESISLKDTNWELETKLQEISQQLKELRNASDRTQKELQQKTDVFNDLQNRFEEINFEKQGLESQLKDIQQQNAADLAELKRNITDLNEENDDLQRKVNKMSLVVHPPMDLHATPKELTEGHDAKARASSSPENICSVNSPTQLSPATESSSGARAPLDQTSIEELDHANTVIDKLKRQILHLQNTQNAHACSKQQSWHNSSPRSEAGMSTNEAKSKTSTPTKRIRKNRESVALSTPWSFEDSNDSFNAEHSRSYTSDIDAESDVTDTMDAVRHPILEDLSYDDGVNEDSPLDFKDVQRFADLHDLILLSRSEFESMKSHNVEVEEGRINSAHEVSGAVSFDEKDAISQLTQNGYVIHSRKDQEEIEKTLSCWLNPPFDYLKRKATEMGKKIIAKDEYEALKYPSLENLTKQLAELEYTALPSDELKSLMKTIQEPAVDFLEAKLSNHNKVAVSAEHYKKLSKPPIEDMTSWAKGAGFELVESNDWHSTLNSIANPTLAYLSDAAHKMHHSVIATELYENLREPSLADLNRHAADLGQIILSNEDYKHLTSVDQPWIVNKAESLGLVVLGKQEHMELLNPSLNWLEQKAKAAGNQVISSEQYSRLVNPSLDHVAEMAAKFQSACVPTSELDDLRKSVSTPEKAFIKAKALDRNLRVLEEEEYQKLEAELKFPTLDTVKRSVEDQYLEPVLEWLAKEMGLVPMKKAEYNKLQNMCQNPSREDLQNMAHVKGLSVVDSKRLEELNECVQQPSLNFLQEHCESYQRVVIDRETWSDLSKMAEHPTIDYLKKHAKSQSLHLLTFKALSELKGQIDEPDVDYLRAKCNALELEVVSKKDYSDLLSHKERPDKSFLEAKLEEMGCASIEMKELSQMKKQLEQPERAFLETKLDETGYVAVEKGEFSQMRRQLEQPSKSFLDMKLKSHGFSSIDDRELSKLKSQLEQPEKPYLEAKLKRLGYVVVNEKDFEDLLSRVENPELPLLKANLKKFGMIPVKTDLVERDASELIAVEIQEFESLKKTLEHPPLSFLEAKLKQLGCSSIDNNEYSELRLLRDSPAKPFLEEKLKMLGYSTVNTEDFSMINIQGKKPDVALLEKEIKTLGYAMIDGFELEELKNATQRPCMSFLENKLKERGFVTVEEGKYSEMLRCTEALNPDHMVRSLEESGMSVIEKSEYLKLKSHYEAPDLTFLKARLEAKGSTSLSTEEIAALKESALNPSIVLMKDKLQEAGYVIVTQQDYKTLNERADDPSLCLLQEKASGHGFVFIPKTKHQEMLEMLENPTLDYVRTKFKGYKIITSDEYESLVASTNSPSLQFLTEKSQLLGYSLIDTQYQRELVEKAETPTLSHLRSHADKNRSILLANDEFQLMQDTLRNPPLSFITEKSNSLGLVVLSENEHKMLLAASNSEKILEKVEEMGLKAISQEEYSRLRSDDLNCAIVEKLESRLANLGYAAITVADLERFNQPIVEKLNDDVVLEFSKKNGMEVLSQEELLSLKEAVSNPSMQVLESCAARHDSKILSTCEYNELFEKAHSPSFDALRRGSEKLNLTIVDKAKYQELIERFDSPPVAWLETQAGSMGKVLADKEQIEHLSAAIEKPSVEYLKAKAAEENLCVLSLLERENLRDHIRNPNEDFIKEKANSLGLAVVSQTELADLRRKDLFPEPKELDIKAAKLGKIIMSQCELEDLKYQQENPSKEFLELAAEKFSSVMIEKDEYDLLHSAKDRMTIEDLVEVASKHACAVLPCTDLNKMQDNIQRPPLDYLTDRAASYGMVIADAQTFETYEKNCERLERPSLEFVSSVASAIGCTLVNHEEYDRMKDSLANPTEKYIEMKADALGLTTVDKSVHEKLQSSFESPSIKFLEEKANELEFRVIPITLYERLSHMVDKPTFEFLEEGISLYPDYKIVRKDYNNERTFILDSTPEAQTLLQDVELVESGASGLMARNSQQGKELLETKKKKAITIEEVYTAAKSFELTVIPTLDYMSLLEDRDSCGQYKALSQSPGTVGQQEPLNDDSQRKIGVNAISNFTLSRTTTDSSEYFDALQSEPNESLLSEAFDTESAYYTDALSNEQLSRVSTISLKCDSNSLSKLHDQAKLLGFVLVKQTSETFRNASGGQDATFCCENSFSVSGDPTNKPGMASVSDDASTISSMESKSSEEVLKERAATLGLFVITEDEHADFESLKRLHKSAVDRMDSNALSSLEAHTGMGNMLENDSLQYGKKRFFSKFEERAELWLEEDSSRAGHSKTDESHGVISQAGGSKGVNSDSTSNDYISKTDADPDREVLTLEGNCKKDTTEVSSGEDAHLRQTSREPKSRTLANVDYRCWTKDELIERAQEFGLVSLEADQFAQIKEELAAGTKNLTLDDLMIKAAEFDIVPIQRKQFEQIKEELSNPSFTKDQVVKNAVEFGLVAIERDEYDSLKQQKQGGVDDEFASSGVEESELSVDNEDRNQLDALAKKLGLMCIPESAFIATTTVSGIDVQNVVVLPSTYYDYILAKEQEGLKMATNEEVQAEAKKRGLAVGAKSNAGPGIVDLSPQRFKISRQPTIRSNVSSESNNRRGLAEAAAYAAYNEYEAATIQSRGRRTSLSSGRHTILNMEHETPRHIRHTSLDGGISLATVASLSEPSIIPALTQTVIGEYLHKYYRRLGPLSNVRSRHERYFWVHPYTMTLYWSTNNPVLGNPATNKTRAAAILGIESVEDSNPYPVGLYHKSIIVKTETRPVKITCATRQRHNIWFNSLRYLIQRNMDGINLDDTAIDSADANKIYQLPGETPKLTNQRLSSTRRGFSAETTKRSTSSRTLRS</sequence>
<feature type="region of interest" description="Disordered" evidence="2">
    <location>
        <begin position="320"/>
        <end position="393"/>
    </location>
</feature>
<evidence type="ECO:0000259" key="3">
    <source>
        <dbReference type="SMART" id="SM00233"/>
    </source>
</evidence>
<gene>
    <name evidence="4" type="ORF">LAME_0F15566G</name>
</gene>
<feature type="region of interest" description="Disordered" evidence="2">
    <location>
        <begin position="23"/>
        <end position="47"/>
    </location>
</feature>
<evidence type="ECO:0000313" key="4">
    <source>
        <dbReference type="EMBL" id="SCU96259.1"/>
    </source>
</evidence>
<feature type="compositionally biased region" description="Polar residues" evidence="2">
    <location>
        <begin position="2393"/>
        <end position="2404"/>
    </location>
</feature>
<dbReference type="InterPro" id="IPR001849">
    <property type="entry name" value="PH_domain"/>
</dbReference>
<feature type="region of interest" description="Disordered" evidence="2">
    <location>
        <begin position="2368"/>
        <end position="2444"/>
    </location>
</feature>
<dbReference type="Pfam" id="PF12814">
    <property type="entry name" value="Mcp5_PH"/>
    <property type="match status" value="1"/>
</dbReference>
<feature type="compositionally biased region" description="Polar residues" evidence="2">
    <location>
        <begin position="320"/>
        <end position="355"/>
    </location>
</feature>
<feature type="compositionally biased region" description="Basic and acidic residues" evidence="2">
    <location>
        <begin position="2405"/>
        <end position="2444"/>
    </location>
</feature>